<dbReference type="Pfam" id="PF23410">
    <property type="entry name" value="Beta-prop_VPS8"/>
    <property type="match status" value="1"/>
</dbReference>
<accession>A0AAF0IX01</accession>
<proteinExistence type="inferred from homology"/>
<feature type="compositionally biased region" description="Basic and acidic residues" evidence="2">
    <location>
        <begin position="64"/>
        <end position="75"/>
    </location>
</feature>
<feature type="compositionally biased region" description="Low complexity" evidence="2">
    <location>
        <begin position="139"/>
        <end position="148"/>
    </location>
</feature>
<dbReference type="Pfam" id="PF25066">
    <property type="entry name" value="TPR_VPS8_2"/>
    <property type="match status" value="1"/>
</dbReference>
<feature type="region of interest" description="Disordered" evidence="2">
    <location>
        <begin position="128"/>
        <end position="153"/>
    </location>
</feature>
<keyword evidence="6" id="KW-1185">Reference proteome</keyword>
<dbReference type="GO" id="GO:0005770">
    <property type="term" value="C:late endosome"/>
    <property type="evidence" value="ECO:0007669"/>
    <property type="project" value="TreeGrafter"/>
</dbReference>
<dbReference type="InterPro" id="IPR045111">
    <property type="entry name" value="Vps41/Vps8"/>
</dbReference>
<feature type="domain" description="Vacuolar protein sorting-associated protein 8 central" evidence="3">
    <location>
        <begin position="674"/>
        <end position="789"/>
    </location>
</feature>
<dbReference type="GO" id="GO:0030897">
    <property type="term" value="C:HOPS complex"/>
    <property type="evidence" value="ECO:0007669"/>
    <property type="project" value="TreeGrafter"/>
</dbReference>
<evidence type="ECO:0000256" key="1">
    <source>
        <dbReference type="ARBA" id="ARBA00009422"/>
    </source>
</evidence>
<dbReference type="PANTHER" id="PTHR12616:SF8">
    <property type="entry name" value="VACUOLAR PROTEIN SORTING-ASSOCIATED PROTEIN 8 HOMOLOG"/>
    <property type="match status" value="1"/>
</dbReference>
<dbReference type="Pfam" id="PF12816">
    <property type="entry name" value="TPR_Vps8"/>
    <property type="match status" value="1"/>
</dbReference>
<feature type="compositionally biased region" description="Low complexity" evidence="2">
    <location>
        <begin position="51"/>
        <end position="63"/>
    </location>
</feature>
<evidence type="ECO:0000256" key="2">
    <source>
        <dbReference type="SAM" id="MobiDB-lite"/>
    </source>
</evidence>
<feature type="compositionally biased region" description="Low complexity" evidence="2">
    <location>
        <begin position="9"/>
        <end position="42"/>
    </location>
</feature>
<dbReference type="Proteomes" id="UP001214603">
    <property type="component" value="Chromosome 4"/>
</dbReference>
<gene>
    <name evidence="5" type="ORF">MOBT1_002284</name>
</gene>
<protein>
    <recommendedName>
        <fullName evidence="7">Vacuolar protein sorting-associated protein 8 central domain-containing protein</fullName>
    </recommendedName>
</protein>
<dbReference type="InterPro" id="IPR011047">
    <property type="entry name" value="Quinoprotein_ADH-like_sf"/>
</dbReference>
<dbReference type="InterPro" id="IPR015943">
    <property type="entry name" value="WD40/YVTN_repeat-like_dom_sf"/>
</dbReference>
<dbReference type="GO" id="GO:0006623">
    <property type="term" value="P:protein targeting to vacuole"/>
    <property type="evidence" value="ECO:0007669"/>
    <property type="project" value="InterPro"/>
</dbReference>
<evidence type="ECO:0000259" key="3">
    <source>
        <dbReference type="Pfam" id="PF12816"/>
    </source>
</evidence>
<dbReference type="Gene3D" id="2.130.10.10">
    <property type="entry name" value="YVTN repeat-like/Quinoprotein amine dehydrogenase"/>
    <property type="match status" value="1"/>
</dbReference>
<evidence type="ECO:0000259" key="4">
    <source>
        <dbReference type="Pfam" id="PF25066"/>
    </source>
</evidence>
<dbReference type="GO" id="GO:0034058">
    <property type="term" value="P:endosomal vesicle fusion"/>
    <property type="evidence" value="ECO:0007669"/>
    <property type="project" value="TreeGrafter"/>
</dbReference>
<reference evidence="5" key="1">
    <citation type="submission" date="2023-03" db="EMBL/GenBank/DDBJ databases">
        <title>Mating type loci evolution in Malassezia.</title>
        <authorList>
            <person name="Coelho M.A."/>
        </authorList>
    </citation>
    <scope>NUCLEOTIDE SEQUENCE</scope>
    <source>
        <strain evidence="5">CBS 7876</strain>
    </source>
</reference>
<sequence>MAEPRRPDAGGAPPRASDADACAAAPRAPRSPSADSGFASDAPDGHDAPHDAGTPAAHAPSAAHDAESPAAHDAETAAGRAASPAPSTHAPLGAVRRPPQFAALHRLRSPWSAGSSLERLALRRARTDDDSVRSLAVTAAPSDVSRPPAADDARADADAAAAHEPIARPFLTLTLLRKITQACAAHALTAPDGTPLELGTPCALQASGGLVAVGFTAGATLVFDLSQRLRCVCRTRTTSTSPTDADGAAHAVTALALTSDASFVGVGHASGHILLYDVFDAAVPVRHVPPVHAADVAAGTCEGHLVHAAVTHLAFVGRRKTAIVSADDHGACFYHSLGRVLGIASNDTLRVYGRSPPPPLPHASEALVAMTPLPRGTVEHQADEHKFVALLLRDKLLLLGLAPAAQTWYRSYARTRAPDAPGALAWFPATAEHGQTHHPQLAFAFGPSLRLLHLRAVRVKTRPGEERRATGIALQETPLARAPHAVVRLQWVHRELLLVVTTAAWLLYDMRLGAFSEWQPHDPAVAHLGAADARAWRNTLRVWHSKLFCLAYGDVYVGDFLPWDARVSQLERAHDYLGAIEHALALYHGRGLGSGIGLPSAPDAQRRAIAARLAALEHEAAHALFAAPHTFDDAHAARPALARACAEVAIATHAFDWLFDELYTLYETHGCASVFVHEMEPFIVSGAMPTPAPAIMQRLLAHHAHARAADRIQALVLHVDPLHLDLDQTLSLCVQHRLWDAYIYVCTRTLHDYSTPLDALLQRAHAAVRGEDAPDAYAVFPFLTSAARGALLDALDLAFESDMFDEPDTAHGAALTRRDVVDALLRTSHTLAASAEAFVALFVARNSAKYPQFLQLQPDEVRTLFDVLTRPASTPAPADCELGLECIFSAHAFAFDDAALAALAGAHFWRVYEYGLRKAQRFDALLRFFLTDGDGEHHTPNQLYSRVAELLSAPALRARADTLLPVLFGALGDVPDSLLGDLARVVARFYPRETPAVLHALHDAPQRQFLYLAPFFRLDEPAALPPPPAAELKRAWIALVAHFGPNTLVTHLRARAPDFFELHHVQEVARERRVYDALLWTYDRLGNTAEAMDTLDAHVAECSVALLALAAQQPDAETSGAERARAEAHDHLQSLRATVRTAAQLAVEHATQPREEVREAWYRVLRALLYYVHGLADPALGAHSAILALARDAGDELVQEALTALLTSVPSETVSFPDLFRRLVDAPDLAASVSYADMRRVLDGMLSTYQLRRDVLALGVRLNESDTARLFHELAKERALGWRVGAHPRCDACHQRVWPVASTSVTFTRRGQIFHDACWESHAQIDAAWGINQYGAAQ</sequence>
<feature type="region of interest" description="Disordered" evidence="2">
    <location>
        <begin position="1"/>
        <end position="94"/>
    </location>
</feature>
<dbReference type="InterPro" id="IPR059070">
    <property type="entry name" value="TPR_VPS8_2"/>
</dbReference>
<comment type="similarity">
    <text evidence="1">Belongs to the VPS8 family.</text>
</comment>
<dbReference type="EMBL" id="CP119937">
    <property type="protein sequence ID" value="WFD03591.1"/>
    <property type="molecule type" value="Genomic_DNA"/>
</dbReference>
<organism evidence="5 6">
    <name type="scientific">Malassezia obtusa</name>
    <dbReference type="NCBI Taxonomy" id="76774"/>
    <lineage>
        <taxon>Eukaryota</taxon>
        <taxon>Fungi</taxon>
        <taxon>Dikarya</taxon>
        <taxon>Basidiomycota</taxon>
        <taxon>Ustilaginomycotina</taxon>
        <taxon>Malasseziomycetes</taxon>
        <taxon>Malasseziales</taxon>
        <taxon>Malasseziaceae</taxon>
        <taxon>Malassezia</taxon>
    </lineage>
</organism>
<feature type="domain" description="VPS8-like TPR-like repeats" evidence="4">
    <location>
        <begin position="1196"/>
        <end position="1277"/>
    </location>
</feature>
<dbReference type="InterPro" id="IPR025941">
    <property type="entry name" value="Vps8_central_dom"/>
</dbReference>
<evidence type="ECO:0000313" key="5">
    <source>
        <dbReference type="EMBL" id="WFD03591.1"/>
    </source>
</evidence>
<evidence type="ECO:0000313" key="6">
    <source>
        <dbReference type="Proteomes" id="UP001214603"/>
    </source>
</evidence>
<name>A0AAF0IX01_9BASI</name>
<evidence type="ECO:0008006" key="7">
    <source>
        <dbReference type="Google" id="ProtNLM"/>
    </source>
</evidence>
<dbReference type="SUPFAM" id="SSF50998">
    <property type="entry name" value="Quinoprotein alcohol dehydrogenase-like"/>
    <property type="match status" value="1"/>
</dbReference>
<dbReference type="PANTHER" id="PTHR12616">
    <property type="entry name" value="VACUOLAR PROTEIN SORTING VPS41"/>
    <property type="match status" value="1"/>
</dbReference>